<gene>
    <name evidence="15" type="primary">ODF4</name>
</gene>
<evidence type="ECO:0000256" key="13">
    <source>
        <dbReference type="SAM" id="Phobius"/>
    </source>
</evidence>
<keyword evidence="4 13" id="KW-0812">Transmembrane</keyword>
<keyword evidence="3" id="KW-0597">Phosphoprotein</keyword>
<dbReference type="KEGG" id="oro:101371278"/>
<evidence type="ECO:0000256" key="3">
    <source>
        <dbReference type="ARBA" id="ARBA00022553"/>
    </source>
</evidence>
<evidence type="ECO:0000256" key="11">
    <source>
        <dbReference type="ARBA" id="ARBA00079416"/>
    </source>
</evidence>
<comment type="function">
    <text evidence="9">Component of the outer dense fibers (ODF) of spermatozoa which could be involved in sperm tail structure, sperm movement and general organization of cellular cytoskeleton.</text>
</comment>
<reference evidence="15" key="1">
    <citation type="submission" date="2025-08" db="UniProtKB">
        <authorList>
            <consortium name="RefSeq"/>
        </authorList>
    </citation>
    <scope>IDENTIFICATION</scope>
</reference>
<dbReference type="GO" id="GO:0030154">
    <property type="term" value="P:cell differentiation"/>
    <property type="evidence" value="ECO:0007669"/>
    <property type="project" value="UniProtKB-KW"/>
</dbReference>
<feature type="transmembrane region" description="Helical" evidence="13">
    <location>
        <begin position="185"/>
        <end position="214"/>
    </location>
</feature>
<dbReference type="PANTHER" id="PTHR10671">
    <property type="entry name" value="EPITHELIAL MEMBRANE PROTEIN-RELATED"/>
    <property type="match status" value="1"/>
</dbReference>
<name>A0A2U3VTK9_ODORO</name>
<evidence type="ECO:0000256" key="4">
    <source>
        <dbReference type="ARBA" id="ARBA00022692"/>
    </source>
</evidence>
<evidence type="ECO:0000256" key="6">
    <source>
        <dbReference type="ARBA" id="ARBA00022871"/>
    </source>
</evidence>
<feature type="region of interest" description="Disordered" evidence="12">
    <location>
        <begin position="1"/>
        <end position="40"/>
    </location>
</feature>
<proteinExistence type="predicted"/>
<feature type="transmembrane region" description="Helical" evidence="13">
    <location>
        <begin position="149"/>
        <end position="173"/>
    </location>
</feature>
<dbReference type="PANTHER" id="PTHR10671:SF94">
    <property type="entry name" value="OUTER DENSE FIBER PROTEIN 4"/>
    <property type="match status" value="1"/>
</dbReference>
<keyword evidence="6" id="KW-0744">Spermatogenesis</keyword>
<sequence length="302" mass="35109">MSTRHLERKSDAEKQDGAEGSLEQEEGVRNSLSEPSSEVLRDYSSEPRRVSMLPLWWRITHSSRWIVQLLASELSLVAFALLLVMVFSKKWLCLSRSRFYQRWPTNVSTRIYTATHIMSMGPLRICKSKSCSNSENWNDSFKLWTNHPIFGVAMITFWLALVLGLIFTIWLHLPYLPGLKRLPFFSWVGTIMSFFEVTLIFLTLMLFPINLWIFELKKNLSVPIGWSYFIGWLVFVLYVTCAALCYFNHQQFWRVIMNRPCGTEFCSNRSSLLPNLLKKPLVSHASVTQREVPDPEQKKASP</sequence>
<evidence type="ECO:0000313" key="14">
    <source>
        <dbReference type="Proteomes" id="UP000245340"/>
    </source>
</evidence>
<keyword evidence="7 13" id="KW-1133">Transmembrane helix</keyword>
<dbReference type="RefSeq" id="XP_004398678.1">
    <property type="nucleotide sequence ID" value="XM_004398621.1"/>
</dbReference>
<evidence type="ECO:0000256" key="9">
    <source>
        <dbReference type="ARBA" id="ARBA00054558"/>
    </source>
</evidence>
<dbReference type="Proteomes" id="UP000245340">
    <property type="component" value="Unplaced"/>
</dbReference>
<keyword evidence="14" id="KW-1185">Reference proteome</keyword>
<keyword evidence="8 13" id="KW-0472">Membrane</keyword>
<dbReference type="InterPro" id="IPR050579">
    <property type="entry name" value="PMP-22/EMP/MP20-like"/>
</dbReference>
<evidence type="ECO:0000256" key="1">
    <source>
        <dbReference type="ARBA" id="ARBA00004141"/>
    </source>
</evidence>
<evidence type="ECO:0000313" key="15">
    <source>
        <dbReference type="RefSeq" id="XP_004398678.1"/>
    </source>
</evidence>
<feature type="compositionally biased region" description="Basic and acidic residues" evidence="12">
    <location>
        <begin position="1"/>
        <end position="17"/>
    </location>
</feature>
<evidence type="ECO:0000256" key="7">
    <source>
        <dbReference type="ARBA" id="ARBA00022989"/>
    </source>
</evidence>
<evidence type="ECO:0000256" key="5">
    <source>
        <dbReference type="ARBA" id="ARBA00022782"/>
    </source>
</evidence>
<keyword evidence="5" id="KW-0221">Differentiation</keyword>
<dbReference type="GO" id="GO:0005886">
    <property type="term" value="C:plasma membrane"/>
    <property type="evidence" value="ECO:0007669"/>
    <property type="project" value="TreeGrafter"/>
</dbReference>
<dbReference type="GO" id="GO:0007283">
    <property type="term" value="P:spermatogenesis"/>
    <property type="evidence" value="ECO:0007669"/>
    <property type="project" value="UniProtKB-KW"/>
</dbReference>
<evidence type="ECO:0000256" key="8">
    <source>
        <dbReference type="ARBA" id="ARBA00023136"/>
    </source>
</evidence>
<dbReference type="AlphaFoldDB" id="A0A2U3VTK9"/>
<comment type="subcellular location">
    <subcellularLocation>
        <location evidence="1">Membrane</location>
        <topology evidence="1">Multi-pass membrane protein</topology>
    </subcellularLocation>
</comment>
<evidence type="ECO:0000256" key="12">
    <source>
        <dbReference type="SAM" id="MobiDB-lite"/>
    </source>
</evidence>
<dbReference type="STRING" id="9708.A0A2U3VTK9"/>
<accession>A0A2U3VTK9</accession>
<protein>
    <recommendedName>
        <fullName evidence="10">Outer dense fiber protein 4</fullName>
    </recommendedName>
    <alternativeName>
        <fullName evidence="11">Outer dense fiber of sperm tails protein 4</fullName>
    </alternativeName>
</protein>
<keyword evidence="2" id="KW-0217">Developmental protein</keyword>
<feature type="transmembrane region" description="Helical" evidence="13">
    <location>
        <begin position="226"/>
        <end position="247"/>
    </location>
</feature>
<evidence type="ECO:0000256" key="10">
    <source>
        <dbReference type="ARBA" id="ARBA00073557"/>
    </source>
</evidence>
<evidence type="ECO:0000256" key="2">
    <source>
        <dbReference type="ARBA" id="ARBA00022473"/>
    </source>
</evidence>
<dbReference type="InParanoid" id="A0A2U3VTK9"/>
<organism evidence="14 15">
    <name type="scientific">Odobenus rosmarus divergens</name>
    <name type="common">Pacific walrus</name>
    <dbReference type="NCBI Taxonomy" id="9708"/>
    <lineage>
        <taxon>Eukaryota</taxon>
        <taxon>Metazoa</taxon>
        <taxon>Chordata</taxon>
        <taxon>Craniata</taxon>
        <taxon>Vertebrata</taxon>
        <taxon>Euteleostomi</taxon>
        <taxon>Mammalia</taxon>
        <taxon>Eutheria</taxon>
        <taxon>Laurasiatheria</taxon>
        <taxon>Carnivora</taxon>
        <taxon>Caniformia</taxon>
        <taxon>Pinnipedia</taxon>
        <taxon>Odobenidae</taxon>
        <taxon>Odobenus</taxon>
    </lineage>
</organism>
<feature type="transmembrane region" description="Helical" evidence="13">
    <location>
        <begin position="65"/>
        <end position="87"/>
    </location>
</feature>
<dbReference type="FunFam" id="1.20.140.150:FF:000074">
    <property type="entry name" value="Outer dense fiber of sperm tails 4"/>
    <property type="match status" value="1"/>
</dbReference>
<dbReference type="Gene3D" id="1.20.140.150">
    <property type="match status" value="1"/>
</dbReference>